<dbReference type="Gene3D" id="1.10.10.10">
    <property type="entry name" value="Winged helix-like DNA-binding domain superfamily/Winged helix DNA-binding domain"/>
    <property type="match status" value="1"/>
</dbReference>
<proteinExistence type="inferred from homology"/>
<organism evidence="7">
    <name type="scientific">Cryptomonas curvata</name>
    <dbReference type="NCBI Taxonomy" id="233186"/>
    <lineage>
        <taxon>Eukaryota</taxon>
        <taxon>Cryptophyceae</taxon>
        <taxon>Cryptomonadales</taxon>
        <taxon>Cryptomonadaceae</taxon>
        <taxon>Cryptomonas</taxon>
    </lineage>
</organism>
<dbReference type="InterPro" id="IPR036388">
    <property type="entry name" value="WH-like_DNA-bd_sf"/>
</dbReference>
<dbReference type="SUPFAM" id="SSF46785">
    <property type="entry name" value="Winged helix' DNA-binding domain"/>
    <property type="match status" value="1"/>
</dbReference>
<evidence type="ECO:0000313" key="7">
    <source>
        <dbReference type="EMBL" id="CAD8627041.1"/>
    </source>
</evidence>
<name>A0A7S0LZN3_9CRYP</name>
<evidence type="ECO:0000256" key="2">
    <source>
        <dbReference type="ARBA" id="ARBA00023125"/>
    </source>
</evidence>
<dbReference type="PANTHER" id="PTHR10015">
    <property type="entry name" value="HEAT SHOCK TRANSCRIPTION FACTOR"/>
    <property type="match status" value="1"/>
</dbReference>
<reference evidence="7" key="1">
    <citation type="submission" date="2021-01" db="EMBL/GenBank/DDBJ databases">
        <authorList>
            <person name="Corre E."/>
            <person name="Pelletier E."/>
            <person name="Niang G."/>
            <person name="Scheremetjew M."/>
            <person name="Finn R."/>
            <person name="Kale V."/>
            <person name="Holt S."/>
            <person name="Cochrane G."/>
            <person name="Meng A."/>
            <person name="Brown T."/>
            <person name="Cohen L."/>
        </authorList>
    </citation>
    <scope>NUCLEOTIDE SEQUENCE</scope>
    <source>
        <strain evidence="7">CCAP979/52</strain>
    </source>
</reference>
<dbReference type="EMBL" id="HBEZ01008491">
    <property type="protein sequence ID" value="CAD8627041.1"/>
    <property type="molecule type" value="Transcribed_RNA"/>
</dbReference>
<dbReference type="GO" id="GO:0005634">
    <property type="term" value="C:nucleus"/>
    <property type="evidence" value="ECO:0007669"/>
    <property type="project" value="UniProtKB-SubCell"/>
</dbReference>
<evidence type="ECO:0000259" key="6">
    <source>
        <dbReference type="SMART" id="SM00415"/>
    </source>
</evidence>
<feature type="region of interest" description="Disordered" evidence="5">
    <location>
        <begin position="645"/>
        <end position="686"/>
    </location>
</feature>
<dbReference type="InterPro" id="IPR000232">
    <property type="entry name" value="HSF_DNA-bd"/>
</dbReference>
<keyword evidence="2" id="KW-0238">DNA-binding</keyword>
<feature type="domain" description="HSF-type DNA-binding" evidence="6">
    <location>
        <begin position="255"/>
        <end position="364"/>
    </location>
</feature>
<dbReference type="GO" id="GO:0003700">
    <property type="term" value="F:DNA-binding transcription factor activity"/>
    <property type="evidence" value="ECO:0007669"/>
    <property type="project" value="InterPro"/>
</dbReference>
<dbReference type="InterPro" id="IPR036390">
    <property type="entry name" value="WH_DNA-bd_sf"/>
</dbReference>
<accession>A0A7S0LZN3</accession>
<dbReference type="SMART" id="SM00415">
    <property type="entry name" value="HSF"/>
    <property type="match status" value="1"/>
</dbReference>
<feature type="region of interest" description="Disordered" evidence="5">
    <location>
        <begin position="174"/>
        <end position="221"/>
    </location>
</feature>
<evidence type="ECO:0000256" key="5">
    <source>
        <dbReference type="SAM" id="MobiDB-lite"/>
    </source>
</evidence>
<comment type="subcellular location">
    <subcellularLocation>
        <location evidence="1">Nucleus</location>
    </subcellularLocation>
</comment>
<dbReference type="PANTHER" id="PTHR10015:SF206">
    <property type="entry name" value="HSF-TYPE DNA-BINDING DOMAIN-CONTAINING PROTEIN"/>
    <property type="match status" value="1"/>
</dbReference>
<protein>
    <recommendedName>
        <fullName evidence="6">HSF-type DNA-binding domain-containing protein</fullName>
    </recommendedName>
</protein>
<dbReference type="Pfam" id="PF00447">
    <property type="entry name" value="HSF_DNA-bind"/>
    <property type="match status" value="1"/>
</dbReference>
<feature type="compositionally biased region" description="Polar residues" evidence="5">
    <location>
        <begin position="174"/>
        <end position="189"/>
    </location>
</feature>
<sequence>MQSALEQFHSTEHSDPGQEANNIIYSDTLMFDSCLIETLESEQQLKTDQSHQTLQGLVKNDDELDSAAEIVHSYDLSRLLCTVIPQKNLTVKPRKVGFIDGSLNNKSDVPNSEITHHDNSIAEAESGSIVYFRAEDDSARQIHVGKTVLADSPKNIIGTLPLIANNPKHSLSAASRTSISFPTGNSSISEDTEPNDKEPKWWARTPSDVSDSRSRRPSLTQDQIQKIVGKNSKLKHYYFGHSFEDSVADESVVKQRETFFSKLYDIVACEMHSNCVDWAQDGKSIVFTDPYTFQNTVIPHYFPGTWRSNCGALLGKACDFSEIVRILRSHNFKKCDPADPDSQEYMHSLFVRGFKENTFKIRKRSTGRIWKFPSPACEVIDFKEIDSCSKSLQKLPPQQTASKQLSSANVSAKDDKIRTCIKQLSANIGPKSKMSVSDIVFQLQKHKLDPTHASLKQKQGPSLKKSDDILKQPSAFLKKLREPGQLNDRLVGVGHVIPERGMRVKLSFAGIEHKMTLGVQPRSTLVLLRGTIDDMESDCGMCKVKWLTGDEDFCCTGFCGKFYLEACALDKQSTDAKWWCQQALLAPGWAAAESDSIWRLGKIGTGRVRQESRSLHTSRRDTKSLGVLEGAREEVNQHFNRLRAEEARREEEQRATLRRRRGVDSPANPPPPPVATQIAGGSTSGSAAEDVGTFFRARGTLAEVVERGEMAALERLLRRTYDSMDPQPSGHVAVREIMFCINRMRVGATKVAMKTVMAEHDGGEDELSYGGFLDLMYDLLSRCKVAPTATMRRRSIAPTW</sequence>
<evidence type="ECO:0000256" key="4">
    <source>
        <dbReference type="RuleBase" id="RU004020"/>
    </source>
</evidence>
<keyword evidence="3" id="KW-0539">Nucleus</keyword>
<evidence type="ECO:0000256" key="3">
    <source>
        <dbReference type="ARBA" id="ARBA00023242"/>
    </source>
</evidence>
<feature type="compositionally biased region" description="Basic and acidic residues" evidence="5">
    <location>
        <begin position="645"/>
        <end position="655"/>
    </location>
</feature>
<dbReference type="GO" id="GO:0043565">
    <property type="term" value="F:sequence-specific DNA binding"/>
    <property type="evidence" value="ECO:0007669"/>
    <property type="project" value="InterPro"/>
</dbReference>
<dbReference type="AlphaFoldDB" id="A0A7S0LZN3"/>
<gene>
    <name evidence="7" type="ORF">CCUR1050_LOCUS4719</name>
</gene>
<comment type="similarity">
    <text evidence="4">Belongs to the HSF family.</text>
</comment>
<evidence type="ECO:0000256" key="1">
    <source>
        <dbReference type="ARBA" id="ARBA00004123"/>
    </source>
</evidence>